<accession>A0A8J5CNU1</accession>
<organism evidence="1 2">
    <name type="scientific">Chionoecetes opilio</name>
    <name type="common">Atlantic snow crab</name>
    <name type="synonym">Cancer opilio</name>
    <dbReference type="NCBI Taxonomy" id="41210"/>
    <lineage>
        <taxon>Eukaryota</taxon>
        <taxon>Metazoa</taxon>
        <taxon>Ecdysozoa</taxon>
        <taxon>Arthropoda</taxon>
        <taxon>Crustacea</taxon>
        <taxon>Multicrustacea</taxon>
        <taxon>Malacostraca</taxon>
        <taxon>Eumalacostraca</taxon>
        <taxon>Eucarida</taxon>
        <taxon>Decapoda</taxon>
        <taxon>Pleocyemata</taxon>
        <taxon>Brachyura</taxon>
        <taxon>Eubrachyura</taxon>
        <taxon>Majoidea</taxon>
        <taxon>Majidae</taxon>
        <taxon>Chionoecetes</taxon>
    </lineage>
</organism>
<gene>
    <name evidence="1" type="ORF">GWK47_010849</name>
</gene>
<proteinExistence type="predicted"/>
<dbReference type="OrthoDB" id="6627880at2759"/>
<sequence length="162" mass="18306">MAELTLIVWGHASPRKPLGSSRTIHQAGGWPRNLFYKVLFAEQLGYDEEMFERGKPQLFPGWVLTPLWIHLHLLQAPQKICSSEGHMKFKKTIQRLLGVLQKLEKTPKWYRPGGFPFALFGSRLSDKRSGIGAKLHATEKPDSLAPGKPMFPGYSPKTTLLI</sequence>
<evidence type="ECO:0000313" key="2">
    <source>
        <dbReference type="Proteomes" id="UP000770661"/>
    </source>
</evidence>
<comment type="caution">
    <text evidence="1">The sequence shown here is derived from an EMBL/GenBank/DDBJ whole genome shotgun (WGS) entry which is preliminary data.</text>
</comment>
<dbReference type="Proteomes" id="UP000770661">
    <property type="component" value="Unassembled WGS sequence"/>
</dbReference>
<dbReference type="AlphaFoldDB" id="A0A8J5CNU1"/>
<reference evidence="1" key="1">
    <citation type="submission" date="2020-07" db="EMBL/GenBank/DDBJ databases">
        <title>The High-quality genome of the commercially important snow crab, Chionoecetes opilio.</title>
        <authorList>
            <person name="Jeong J.-H."/>
            <person name="Ryu S."/>
        </authorList>
    </citation>
    <scope>NUCLEOTIDE SEQUENCE</scope>
    <source>
        <strain evidence="1">MADBK_172401_WGS</strain>
        <tissue evidence="1">Digestive gland</tissue>
    </source>
</reference>
<keyword evidence="2" id="KW-1185">Reference proteome</keyword>
<evidence type="ECO:0000313" key="1">
    <source>
        <dbReference type="EMBL" id="KAG0715906.1"/>
    </source>
</evidence>
<dbReference type="EMBL" id="JACEEZ010019236">
    <property type="protein sequence ID" value="KAG0715906.1"/>
    <property type="molecule type" value="Genomic_DNA"/>
</dbReference>
<protein>
    <submittedName>
        <fullName evidence="1">Uncharacterized protein</fullName>
    </submittedName>
</protein>
<name>A0A8J5CNU1_CHIOP</name>